<evidence type="ECO:0000256" key="1">
    <source>
        <dbReference type="SAM" id="SignalP"/>
    </source>
</evidence>
<evidence type="ECO:0000313" key="3">
    <source>
        <dbReference type="Proteomes" id="UP000005801"/>
    </source>
</evidence>
<sequence>MLMLMHRPLILSTVFAGLALVLGAAPAHGQYRDLCDSSKVCQYTGPNAPILDADVCLDPTGTVRLKGTAACATGHVPFHVRHGEVYEPLQQLVVAYVPLQRACSVPGLCEPKTEYSTGESNEEVICCIGAVCWPGWDCDGTLFWCEDGVSNEDGTVTCFDGEELLD</sequence>
<feature type="signal peptide" evidence="1">
    <location>
        <begin position="1"/>
        <end position="29"/>
    </location>
</feature>
<dbReference type="AlphaFoldDB" id="A6GIW7"/>
<accession>A6GIW7</accession>
<keyword evidence="1" id="KW-0732">Signal</keyword>
<keyword evidence="3" id="KW-1185">Reference proteome</keyword>
<gene>
    <name evidence="2" type="ORF">PPSIR1_17630</name>
</gene>
<protein>
    <submittedName>
        <fullName evidence="2">Uncharacterized protein</fullName>
    </submittedName>
</protein>
<comment type="caution">
    <text evidence="2">The sequence shown here is derived from an EMBL/GenBank/DDBJ whole genome shotgun (WGS) entry which is preliminary data.</text>
</comment>
<dbReference type="EMBL" id="ABCS01000144">
    <property type="protein sequence ID" value="EDM74202.1"/>
    <property type="molecule type" value="Genomic_DNA"/>
</dbReference>
<evidence type="ECO:0000313" key="2">
    <source>
        <dbReference type="EMBL" id="EDM74202.1"/>
    </source>
</evidence>
<proteinExistence type="predicted"/>
<dbReference type="Proteomes" id="UP000005801">
    <property type="component" value="Unassembled WGS sequence"/>
</dbReference>
<name>A6GIW7_9BACT</name>
<feature type="chain" id="PRO_5002695614" evidence="1">
    <location>
        <begin position="30"/>
        <end position="166"/>
    </location>
</feature>
<organism evidence="2 3">
    <name type="scientific">Plesiocystis pacifica SIR-1</name>
    <dbReference type="NCBI Taxonomy" id="391625"/>
    <lineage>
        <taxon>Bacteria</taxon>
        <taxon>Pseudomonadati</taxon>
        <taxon>Myxococcota</taxon>
        <taxon>Polyangia</taxon>
        <taxon>Nannocystales</taxon>
        <taxon>Nannocystaceae</taxon>
        <taxon>Plesiocystis</taxon>
    </lineage>
</organism>
<reference evidence="2 3" key="1">
    <citation type="submission" date="2007-06" db="EMBL/GenBank/DDBJ databases">
        <authorList>
            <person name="Shimkets L."/>
            <person name="Ferriera S."/>
            <person name="Johnson J."/>
            <person name="Kravitz S."/>
            <person name="Beeson K."/>
            <person name="Sutton G."/>
            <person name="Rogers Y.-H."/>
            <person name="Friedman R."/>
            <person name="Frazier M."/>
            <person name="Venter J.C."/>
        </authorList>
    </citation>
    <scope>NUCLEOTIDE SEQUENCE [LARGE SCALE GENOMIC DNA]</scope>
    <source>
        <strain evidence="2 3">SIR-1</strain>
    </source>
</reference>